<gene>
    <name evidence="5" type="ORF">ACCI49_18195</name>
</gene>
<comment type="similarity">
    <text evidence="1">Belongs to the peptidase S45 family.</text>
</comment>
<dbReference type="RefSeq" id="WP_371840575.1">
    <property type="nucleotide sequence ID" value="NZ_JBGMEK010000057.1"/>
</dbReference>
<dbReference type="Gene3D" id="3.60.20.10">
    <property type="entry name" value="Glutamine Phosphoribosylpyrophosphate, subunit 1, domain 1"/>
    <property type="match status" value="1"/>
</dbReference>
<dbReference type="InterPro" id="IPR002692">
    <property type="entry name" value="S45"/>
</dbReference>
<dbReference type="InterPro" id="IPR029055">
    <property type="entry name" value="Ntn_hydrolases_N"/>
</dbReference>
<proteinExistence type="inferred from homology"/>
<dbReference type="Gene3D" id="1.10.1400.10">
    <property type="match status" value="1"/>
</dbReference>
<dbReference type="InterPro" id="IPR043146">
    <property type="entry name" value="Penicillin_amidase_N_B-knob"/>
</dbReference>
<comment type="subunit">
    <text evidence="4">Heterodimer of an alpha subunit and a beta subunit processed from the same precursor.</text>
</comment>
<accession>A0ABV4P587</accession>
<sequence>MDGLDFPVKITRDRYNVPHIDAESDHDAFFAMGFLHSQDRMWQMEYKRRLGQGRLSEFLGVGALDIDKLMRTLGLYRAAKSVVESLDERSLAALNAYVDGVNAGIEEQKILPVEYYLLGVTPEVWTPADSILQIKLMAFNLGATFGDDITYDLLMKELGVRKASMLFSDYPDNALTVTKVSNRIEDLIRERLLAINSTLEDKYNLGGIGLGSNGWVVSGKHTRSKKPILANDPHLTTEIPSVWYLAEINGHEINVMGATIPGLPFVVLGHNKNIAWGGTNLYADVQDIFIEKQNPYEEHKYLVEGEWQSMTINEEWIKIKSNFPSFLNEKIPPIKWLARSTRHGPLISDVIGNVNQPLALSWTALESGDQSFEGFLKINYASDWHSFKNALTNYSAPALNFIYADREGNIGYIAGGKIPVRNSGDGSLPVPGWDSNYDWHDYISIESLPQEFNPPSGIIITANNKVHDDEYPFHISSRWEPPYRAQRINEVILSSLDENKSLNVQQLVDIQGDVVSLQARKMISLLGNIKPKTYKQEEALYKIKHWDGSLDMDSEVATIYQSWLRNFYRLLLADDLKGELLYQERSNRLQRFLEKLQPLFIQKIFNEKKYPDYQEWCDNTLTYNKVESCHDLARQAFDEMFHELGRLPGDNLEWGNVHHTHYSHPVFSNIKILNNIFDREIESGGDGYSINVATWQYSLDKGYQQITSASYRQVIDLNDWNESRFIINTGQSANILSEHYDDYIGRHRDVELLPMLFNSEFDQGINSKLMLQPFAKGSIKESI</sequence>
<evidence type="ECO:0000256" key="2">
    <source>
        <dbReference type="ARBA" id="ARBA00022801"/>
    </source>
</evidence>
<dbReference type="InterPro" id="IPR014395">
    <property type="entry name" value="Pen/GL7ACA/AHL_acylase"/>
</dbReference>
<dbReference type="Proteomes" id="UP001569428">
    <property type="component" value="Unassembled WGS sequence"/>
</dbReference>
<dbReference type="Gene3D" id="2.30.120.10">
    <property type="match status" value="1"/>
</dbReference>
<dbReference type="PANTHER" id="PTHR34218">
    <property type="entry name" value="PEPTIDASE S45 PENICILLIN AMIDASE"/>
    <property type="match status" value="1"/>
</dbReference>
<protein>
    <submittedName>
        <fullName evidence="5">Penicillin acylase family protein</fullName>
    </submittedName>
</protein>
<keyword evidence="6" id="KW-1185">Reference proteome</keyword>
<dbReference type="EMBL" id="JBGMEK010000057">
    <property type="protein sequence ID" value="MFA0812845.1"/>
    <property type="molecule type" value="Genomic_DNA"/>
</dbReference>
<evidence type="ECO:0000256" key="4">
    <source>
        <dbReference type="ARBA" id="ARBA00038735"/>
    </source>
</evidence>
<evidence type="ECO:0000313" key="6">
    <source>
        <dbReference type="Proteomes" id="UP001569428"/>
    </source>
</evidence>
<reference evidence="5 6" key="1">
    <citation type="submission" date="2024-08" db="EMBL/GenBank/DDBJ databases">
        <authorList>
            <person name="Ishaq N."/>
        </authorList>
    </citation>
    <scope>NUCLEOTIDE SEQUENCE [LARGE SCALE GENOMIC DNA]</scope>
    <source>
        <strain evidence="5 6">DSM 18651</strain>
    </source>
</reference>
<keyword evidence="3" id="KW-0865">Zymogen</keyword>
<dbReference type="InterPro" id="IPR023343">
    <property type="entry name" value="Penicillin_amidase_dom1"/>
</dbReference>
<comment type="caution">
    <text evidence="5">The sequence shown here is derived from an EMBL/GenBank/DDBJ whole genome shotgun (WGS) entry which is preliminary data.</text>
</comment>
<dbReference type="CDD" id="cd03747">
    <property type="entry name" value="Ntn_PGA_like"/>
    <property type="match status" value="1"/>
</dbReference>
<dbReference type="SUPFAM" id="SSF56235">
    <property type="entry name" value="N-terminal nucleophile aminohydrolases (Ntn hydrolases)"/>
    <property type="match status" value="1"/>
</dbReference>
<name>A0ABV4P587_9GAMM</name>
<dbReference type="PANTHER" id="PTHR34218:SF4">
    <property type="entry name" value="ACYL-HOMOSERINE LACTONE ACYLASE QUIP"/>
    <property type="match status" value="1"/>
</dbReference>
<evidence type="ECO:0000256" key="3">
    <source>
        <dbReference type="ARBA" id="ARBA00023145"/>
    </source>
</evidence>
<dbReference type="PIRSF" id="PIRSF001227">
    <property type="entry name" value="Pen_acylase"/>
    <property type="match status" value="1"/>
</dbReference>
<dbReference type="Gene3D" id="1.10.439.10">
    <property type="entry name" value="Penicillin Amidohydrolase, domain 1"/>
    <property type="match status" value="1"/>
</dbReference>
<organism evidence="5 6">
    <name type="scientific">Microbulbifer epialgicus</name>
    <dbReference type="NCBI Taxonomy" id="393907"/>
    <lineage>
        <taxon>Bacteria</taxon>
        <taxon>Pseudomonadati</taxon>
        <taxon>Pseudomonadota</taxon>
        <taxon>Gammaproteobacteria</taxon>
        <taxon>Cellvibrionales</taxon>
        <taxon>Microbulbiferaceae</taxon>
        <taxon>Microbulbifer</taxon>
    </lineage>
</organism>
<evidence type="ECO:0000313" key="5">
    <source>
        <dbReference type="EMBL" id="MFA0812845.1"/>
    </source>
</evidence>
<dbReference type="InterPro" id="IPR043147">
    <property type="entry name" value="Penicillin_amidase_A-knob"/>
</dbReference>
<dbReference type="Pfam" id="PF01804">
    <property type="entry name" value="Penicil_amidase"/>
    <property type="match status" value="1"/>
</dbReference>
<keyword evidence="2" id="KW-0378">Hydrolase</keyword>
<evidence type="ECO:0000256" key="1">
    <source>
        <dbReference type="ARBA" id="ARBA00006586"/>
    </source>
</evidence>